<evidence type="ECO:0000256" key="1">
    <source>
        <dbReference type="SAM" id="Phobius"/>
    </source>
</evidence>
<feature type="transmembrane region" description="Helical" evidence="1">
    <location>
        <begin position="33"/>
        <end position="51"/>
    </location>
</feature>
<comment type="caution">
    <text evidence="2">The sequence shown here is derived from an EMBL/GenBank/DDBJ whole genome shotgun (WGS) entry which is preliminary data.</text>
</comment>
<sequence>MNQFSLFVSTMVLLDIVGLLLTVLLLPPASTQVGFLATIVLAPVLAFFLAYRGGFEALGLGGLVD</sequence>
<gene>
    <name evidence="2" type="ORF">ACFPJ5_00490</name>
</gene>
<feature type="transmembrane region" description="Helical" evidence="1">
    <location>
        <begin position="6"/>
        <end position="26"/>
    </location>
</feature>
<dbReference type="AlphaFoldDB" id="A0ABD5R5W7"/>
<dbReference type="EMBL" id="JBHSKX010000001">
    <property type="protein sequence ID" value="MFC5365398.1"/>
    <property type="molecule type" value="Genomic_DNA"/>
</dbReference>
<name>A0ABD5R5W7_9EURY</name>
<keyword evidence="1" id="KW-0812">Transmembrane</keyword>
<proteinExistence type="predicted"/>
<accession>A0ABD5R5W7</accession>
<keyword evidence="1" id="KW-0472">Membrane</keyword>
<keyword evidence="1" id="KW-1133">Transmembrane helix</keyword>
<keyword evidence="3" id="KW-1185">Reference proteome</keyword>
<dbReference type="InterPro" id="IPR055956">
    <property type="entry name" value="DUF7534"/>
</dbReference>
<protein>
    <submittedName>
        <fullName evidence="2">Uncharacterized protein</fullName>
    </submittedName>
</protein>
<evidence type="ECO:0000313" key="2">
    <source>
        <dbReference type="EMBL" id="MFC5365398.1"/>
    </source>
</evidence>
<organism evidence="2 3">
    <name type="scientific">Salinirubrum litoreum</name>
    <dbReference type="NCBI Taxonomy" id="1126234"/>
    <lineage>
        <taxon>Archaea</taxon>
        <taxon>Methanobacteriati</taxon>
        <taxon>Methanobacteriota</taxon>
        <taxon>Stenosarchaea group</taxon>
        <taxon>Halobacteria</taxon>
        <taxon>Halobacteriales</taxon>
        <taxon>Haloferacaceae</taxon>
        <taxon>Salinirubrum</taxon>
    </lineage>
</organism>
<dbReference type="Pfam" id="PF24378">
    <property type="entry name" value="DUF7534"/>
    <property type="match status" value="1"/>
</dbReference>
<reference evidence="2 3" key="1">
    <citation type="journal article" date="2019" name="Int. J. Syst. Evol. Microbiol.">
        <title>The Global Catalogue of Microorganisms (GCM) 10K type strain sequencing project: providing services to taxonomists for standard genome sequencing and annotation.</title>
        <authorList>
            <consortium name="The Broad Institute Genomics Platform"/>
            <consortium name="The Broad Institute Genome Sequencing Center for Infectious Disease"/>
            <person name="Wu L."/>
            <person name="Ma J."/>
        </authorList>
    </citation>
    <scope>NUCLEOTIDE SEQUENCE [LARGE SCALE GENOMIC DNA]</scope>
    <source>
        <strain evidence="2 3">CGMCC 1.12237</strain>
    </source>
</reference>
<evidence type="ECO:0000313" key="3">
    <source>
        <dbReference type="Proteomes" id="UP001596201"/>
    </source>
</evidence>
<dbReference type="Proteomes" id="UP001596201">
    <property type="component" value="Unassembled WGS sequence"/>
</dbReference>
<dbReference type="RefSeq" id="WP_227229307.1">
    <property type="nucleotide sequence ID" value="NZ_JAJCVJ010000001.1"/>
</dbReference>